<dbReference type="InterPro" id="IPR021091">
    <property type="entry name" value="Mercury_ion_transport_MerF"/>
</dbReference>
<feature type="transmembrane region" description="Helical" evidence="1">
    <location>
        <begin position="46"/>
        <end position="70"/>
    </location>
</feature>
<dbReference type="NCBIfam" id="NF033565">
    <property type="entry name" value="trans_MerF"/>
    <property type="match status" value="1"/>
</dbReference>
<dbReference type="GO" id="GO:0016020">
    <property type="term" value="C:membrane"/>
    <property type="evidence" value="ECO:0007669"/>
    <property type="project" value="InterPro"/>
</dbReference>
<comment type="caution">
    <text evidence="2">The sequence shown here is derived from an EMBL/GenBank/DDBJ whole genome shotgun (WGS) entry which is preliminary data.</text>
</comment>
<proteinExistence type="predicted"/>
<sequence>MGNFEATIMTNNKLLATGIIGTVIAALCCFTTVLVVLLGAVGLSAIVGYLDIVLLPALAIFIGITIYAVWRKTKAQAS</sequence>
<keyword evidence="1" id="KW-1133">Transmembrane helix</keyword>
<organism evidence="2 3">
    <name type="scientific">Ahrensia marina</name>
    <dbReference type="NCBI Taxonomy" id="1514904"/>
    <lineage>
        <taxon>Bacteria</taxon>
        <taxon>Pseudomonadati</taxon>
        <taxon>Pseudomonadota</taxon>
        <taxon>Alphaproteobacteria</taxon>
        <taxon>Hyphomicrobiales</taxon>
        <taxon>Ahrensiaceae</taxon>
        <taxon>Ahrensia</taxon>
    </lineage>
</organism>
<name>A0A0N0E707_9HYPH</name>
<evidence type="ECO:0008006" key="4">
    <source>
        <dbReference type="Google" id="ProtNLM"/>
    </source>
</evidence>
<dbReference type="AlphaFoldDB" id="A0A0N0E707"/>
<dbReference type="EMBL" id="JXMU01000018">
    <property type="protein sequence ID" value="KPB00612.1"/>
    <property type="molecule type" value="Genomic_DNA"/>
</dbReference>
<evidence type="ECO:0000313" key="3">
    <source>
        <dbReference type="Proteomes" id="UP000038011"/>
    </source>
</evidence>
<feature type="transmembrane region" description="Helical" evidence="1">
    <location>
        <begin position="14"/>
        <end position="40"/>
    </location>
</feature>
<dbReference type="Gene3D" id="1.10.287.910">
    <property type="entry name" value="bacterial mercury transporter, merf"/>
    <property type="match status" value="1"/>
</dbReference>
<reference evidence="2 3" key="1">
    <citation type="submission" date="2015-01" db="EMBL/GenBank/DDBJ databases">
        <title>Ahrensia donghaiensis sp. nov., a novel dimethylsulphoniopropionate-cleavage bacterium isolated from seawater and emended descriptions of the genus Ahrensia and Ahrensia kielensis.</title>
        <authorList>
            <person name="Liu J."/>
        </authorList>
    </citation>
    <scope>NUCLEOTIDE SEQUENCE [LARGE SCALE GENOMIC DNA]</scope>
    <source>
        <strain evidence="2 3">LZD062</strain>
    </source>
</reference>
<keyword evidence="3" id="KW-1185">Reference proteome</keyword>
<accession>A0A0N0E707</accession>
<protein>
    <recommendedName>
        <fullName evidence="4">Mercury resistance system transport protein MerF</fullName>
    </recommendedName>
</protein>
<keyword evidence="1" id="KW-0812">Transmembrane</keyword>
<evidence type="ECO:0000313" key="2">
    <source>
        <dbReference type="EMBL" id="KPB00612.1"/>
    </source>
</evidence>
<dbReference type="Pfam" id="PF11431">
    <property type="entry name" value="Transport_MerF"/>
    <property type="match status" value="1"/>
</dbReference>
<dbReference type="PATRIC" id="fig|1514904.3.peg.1308"/>
<keyword evidence="1" id="KW-0472">Membrane</keyword>
<dbReference type="Proteomes" id="UP000038011">
    <property type="component" value="Unassembled WGS sequence"/>
</dbReference>
<gene>
    <name evidence="2" type="ORF">SU32_12305</name>
</gene>
<evidence type="ECO:0000256" key="1">
    <source>
        <dbReference type="SAM" id="Phobius"/>
    </source>
</evidence>